<organism evidence="1 2">
    <name type="scientific">Septoria linicola</name>
    <dbReference type="NCBI Taxonomy" id="215465"/>
    <lineage>
        <taxon>Eukaryota</taxon>
        <taxon>Fungi</taxon>
        <taxon>Dikarya</taxon>
        <taxon>Ascomycota</taxon>
        <taxon>Pezizomycotina</taxon>
        <taxon>Dothideomycetes</taxon>
        <taxon>Dothideomycetidae</taxon>
        <taxon>Mycosphaerellales</taxon>
        <taxon>Mycosphaerellaceae</taxon>
        <taxon>Septoria</taxon>
    </lineage>
</organism>
<evidence type="ECO:0000313" key="1">
    <source>
        <dbReference type="EMBL" id="USW51067.1"/>
    </source>
</evidence>
<keyword evidence="2" id="KW-1185">Reference proteome</keyword>
<accession>A0A9Q9AKH2</accession>
<evidence type="ECO:0000313" key="2">
    <source>
        <dbReference type="Proteomes" id="UP001056384"/>
    </source>
</evidence>
<dbReference type="AlphaFoldDB" id="A0A9Q9AKH2"/>
<gene>
    <name evidence="1" type="ORF">Slin15195_G043860</name>
</gene>
<reference evidence="1" key="1">
    <citation type="submission" date="2022-06" db="EMBL/GenBank/DDBJ databases">
        <title>Complete genome sequences of two strains of the flax pathogen Septoria linicola.</title>
        <authorList>
            <person name="Lapalu N."/>
            <person name="Simon A."/>
            <person name="Demenou B."/>
            <person name="Paumier D."/>
            <person name="Guillot M.-P."/>
            <person name="Gout L."/>
            <person name="Valade R."/>
        </authorList>
    </citation>
    <scope>NUCLEOTIDE SEQUENCE</scope>
    <source>
        <strain evidence="1">SE15195</strain>
    </source>
</reference>
<sequence>MQQSFFERLPAELRNLCYEFALYEPAGARIWNEPNLLHTCKSIRLEAELMYYAINDFVTEIHEEHIGHDLCAWLKTKAGPRTRLIRSLSLHVQMPSLTEHTIDSGEADEEDDCGSVAFLQLLHIMESIRSAPFAIQSLEKVVNFTLNGARDDERFGKIEQMLPADQDRYQGAKFLILSLVHGESTTVDALDADDCREQLELLDQVIRTKRAAD</sequence>
<protein>
    <submittedName>
        <fullName evidence="1">Uncharacterized protein</fullName>
    </submittedName>
</protein>
<dbReference type="Proteomes" id="UP001056384">
    <property type="component" value="Chromosome 3"/>
</dbReference>
<proteinExistence type="predicted"/>
<name>A0A9Q9AKH2_9PEZI</name>
<dbReference type="EMBL" id="CP099420">
    <property type="protein sequence ID" value="USW51067.1"/>
    <property type="molecule type" value="Genomic_DNA"/>
</dbReference>